<evidence type="ECO:0000313" key="3">
    <source>
        <dbReference type="EMBL" id="CCO48406.1"/>
    </source>
</evidence>
<accession>A0AAV2VUL6</accession>
<gene>
    <name evidence="3" type="ORF">VIBNISOn1_510009</name>
</gene>
<evidence type="ECO:0000313" key="4">
    <source>
        <dbReference type="Proteomes" id="UP000018211"/>
    </source>
</evidence>
<reference evidence="3 4" key="1">
    <citation type="journal article" date="2013" name="ISME J.">
        <title>Comparative genomics of pathogenic lineages of Vibrio nigripulchritudo identifies virulence-associated traits.</title>
        <authorList>
            <person name="Goudenege D."/>
            <person name="Labreuche Y."/>
            <person name="Krin E."/>
            <person name="Ansquer D."/>
            <person name="Mangenot S."/>
            <person name="Calteau A."/>
            <person name="Medigue C."/>
            <person name="Mazel D."/>
            <person name="Polz M.F."/>
            <person name="Le Roux F."/>
        </authorList>
    </citation>
    <scope>NUCLEOTIDE SEQUENCE [LARGE SCALE GENOMIC DNA]</scope>
    <source>
        <strain evidence="3 4">SOn1</strain>
    </source>
</reference>
<comment type="caution">
    <text evidence="3">The sequence shown here is derived from an EMBL/GenBank/DDBJ whole genome shotgun (WGS) entry which is preliminary data.</text>
</comment>
<feature type="domain" description="GFO/IDH/MocA-like oxidoreductase" evidence="2">
    <location>
        <begin position="159"/>
        <end position="251"/>
    </location>
</feature>
<dbReference type="Gene3D" id="3.40.50.720">
    <property type="entry name" value="NAD(P)-binding Rossmann-like Domain"/>
    <property type="match status" value="1"/>
</dbReference>
<protein>
    <submittedName>
        <fullName evidence="3">DIMERIC DIHYDRODIOL DEHYDROGENASE</fullName>
    </submittedName>
</protein>
<dbReference type="AlphaFoldDB" id="A0AAV2VUL6"/>
<dbReference type="SUPFAM" id="SSF51735">
    <property type="entry name" value="NAD(P)-binding Rossmann-fold domains"/>
    <property type="match status" value="1"/>
</dbReference>
<dbReference type="Pfam" id="PF01408">
    <property type="entry name" value="GFO_IDH_MocA"/>
    <property type="match status" value="1"/>
</dbReference>
<dbReference type="EMBL" id="CAOF01000144">
    <property type="protein sequence ID" value="CCO48406.1"/>
    <property type="molecule type" value="Genomic_DNA"/>
</dbReference>
<dbReference type="Gene3D" id="3.30.360.10">
    <property type="entry name" value="Dihydrodipicolinate Reductase, domain 2"/>
    <property type="match status" value="1"/>
</dbReference>
<feature type="domain" description="Gfo/Idh/MocA-like oxidoreductase N-terminal" evidence="1">
    <location>
        <begin position="6"/>
        <end position="124"/>
    </location>
</feature>
<dbReference type="PANTHER" id="PTHR43054:SF1">
    <property type="entry name" value="SCYLLO-INOSITOL 2-DEHYDROGENASE (NADP(+)) IOLU"/>
    <property type="match status" value="1"/>
</dbReference>
<dbReference type="Proteomes" id="UP000018211">
    <property type="component" value="Unassembled WGS sequence"/>
</dbReference>
<dbReference type="Pfam" id="PF22725">
    <property type="entry name" value="GFO_IDH_MocA_C3"/>
    <property type="match status" value="1"/>
</dbReference>
<dbReference type="InterPro" id="IPR000683">
    <property type="entry name" value="Gfo/Idh/MocA-like_OxRdtase_N"/>
</dbReference>
<dbReference type="GO" id="GO:0000166">
    <property type="term" value="F:nucleotide binding"/>
    <property type="evidence" value="ECO:0007669"/>
    <property type="project" value="InterPro"/>
</dbReference>
<sequence length="329" mass="36814">MELRMIKLAIIGTNWITERFLNAALLTEQYALSAVYSRSEETGRQFASKFDCEVVFTELGELCSDKSIDAVYIASPNSFHCQQAIALMNSGKHVICEKPLASNYDEVQKMFQAAEENQVVLFEAFKTDYLPNFNLIKQRMNDIAPVRKAVLNYCQYSSRYQKYLNGENPNTFNPEFSNGSAMDIGYYCVASAISLFGEPERVSATAIMLDSGVDGQGSMLFEYNGFDVVILHSKIADSAIPSEIQGEKGNLIIHALSDAEKVEFKPRGELAQDITLPSDEQSMRYEAEFFVQLVREGKADKVSKQRSLSTAKILTEVRKQIGLVYPADS</sequence>
<evidence type="ECO:0000259" key="2">
    <source>
        <dbReference type="Pfam" id="PF22725"/>
    </source>
</evidence>
<organism evidence="3 4">
    <name type="scientific">Vibrio nigripulchritudo SOn1</name>
    <dbReference type="NCBI Taxonomy" id="1238450"/>
    <lineage>
        <taxon>Bacteria</taxon>
        <taxon>Pseudomonadati</taxon>
        <taxon>Pseudomonadota</taxon>
        <taxon>Gammaproteobacteria</taxon>
        <taxon>Vibrionales</taxon>
        <taxon>Vibrionaceae</taxon>
        <taxon>Vibrio</taxon>
    </lineage>
</organism>
<dbReference type="InterPro" id="IPR055170">
    <property type="entry name" value="GFO_IDH_MocA-like_dom"/>
</dbReference>
<dbReference type="PANTHER" id="PTHR43054">
    <property type="match status" value="1"/>
</dbReference>
<proteinExistence type="predicted"/>
<dbReference type="InterPro" id="IPR036291">
    <property type="entry name" value="NAD(P)-bd_dom_sf"/>
</dbReference>
<name>A0AAV2VUL6_9VIBR</name>
<dbReference type="SUPFAM" id="SSF55347">
    <property type="entry name" value="Glyceraldehyde-3-phosphate dehydrogenase-like, C-terminal domain"/>
    <property type="match status" value="1"/>
</dbReference>
<evidence type="ECO:0000259" key="1">
    <source>
        <dbReference type="Pfam" id="PF01408"/>
    </source>
</evidence>